<keyword evidence="3" id="KW-0326">Glycosidase</keyword>
<dbReference type="OMA" id="NTMTLHT"/>
<sequence length="300" mass="31994">MYGALSALLLSLPLTVLAGVPHDVQFRRRHAGAAHNATIARRSSYTLSDHHAGQSFFDGFDFFSDADPTHGNVNYLSQAAATQAGLAYVQSDNTVVLKVDNTSTVPAGGNRNSVRITSKKTYNRGLFIADLFAMPHGCSVWPALWTVSATETWPDGGEVDIIENVNEATNNQITLHSGAGCTLAEGAKTLLSHVQGTTCASTGGNNAGCARAASSKQRRERQPRPVHVGNADGRVLKLQCDIASHFQNHQLVLDITLCGDWAGPAYSSSGQCPGTCSDAIADPSNFSVAKWMVNYIDIYQ</sequence>
<dbReference type="AlphaFoldDB" id="A0A1C7MB92"/>
<evidence type="ECO:0000313" key="3">
    <source>
        <dbReference type="EMBL" id="OBZ74173.1"/>
    </source>
</evidence>
<feature type="chain" id="PRO_5008889041" evidence="1">
    <location>
        <begin position="19"/>
        <end position="300"/>
    </location>
</feature>
<dbReference type="PANTHER" id="PTHR10963:SF24">
    <property type="entry name" value="GLYCOSIDASE C21B10.07-RELATED"/>
    <property type="match status" value="1"/>
</dbReference>
<dbReference type="InterPro" id="IPR000757">
    <property type="entry name" value="Beta-glucanase-like"/>
</dbReference>
<dbReference type="Gene3D" id="2.60.120.200">
    <property type="match status" value="1"/>
</dbReference>
<evidence type="ECO:0000256" key="1">
    <source>
        <dbReference type="SAM" id="SignalP"/>
    </source>
</evidence>
<dbReference type="GO" id="GO:0004553">
    <property type="term" value="F:hydrolase activity, hydrolyzing O-glycosyl compounds"/>
    <property type="evidence" value="ECO:0007669"/>
    <property type="project" value="InterPro"/>
</dbReference>
<dbReference type="EMBL" id="LUGG01000006">
    <property type="protein sequence ID" value="OBZ74173.1"/>
    <property type="molecule type" value="Genomic_DNA"/>
</dbReference>
<protein>
    <submittedName>
        <fullName evidence="3">Putative glycosidase C21B10.07</fullName>
    </submittedName>
</protein>
<name>A0A1C7MB92_GRIFR</name>
<dbReference type="SUPFAM" id="SSF49899">
    <property type="entry name" value="Concanavalin A-like lectins/glucanases"/>
    <property type="match status" value="1"/>
</dbReference>
<dbReference type="PANTHER" id="PTHR10963">
    <property type="entry name" value="GLYCOSYL HYDROLASE-RELATED"/>
    <property type="match status" value="1"/>
</dbReference>
<gene>
    <name evidence="3" type="ORF">A0H81_06335</name>
</gene>
<feature type="signal peptide" evidence="1">
    <location>
        <begin position="1"/>
        <end position="18"/>
    </location>
</feature>
<comment type="caution">
    <text evidence="3">The sequence shown here is derived from an EMBL/GenBank/DDBJ whole genome shotgun (WGS) entry which is preliminary data.</text>
</comment>
<dbReference type="InterPro" id="IPR050546">
    <property type="entry name" value="Glycosyl_Hydrlase_16"/>
</dbReference>
<reference evidence="3 4" key="1">
    <citation type="submission" date="2016-03" db="EMBL/GenBank/DDBJ databases">
        <title>Whole genome sequencing of Grifola frondosa 9006-11.</title>
        <authorList>
            <person name="Min B."/>
            <person name="Park H."/>
            <person name="Kim J.-G."/>
            <person name="Cho H."/>
            <person name="Oh Y.-L."/>
            <person name="Kong W.-S."/>
            <person name="Choi I.-G."/>
        </authorList>
    </citation>
    <scope>NUCLEOTIDE SEQUENCE [LARGE SCALE GENOMIC DNA]</scope>
    <source>
        <strain evidence="3 4">9006-11</strain>
    </source>
</reference>
<feature type="domain" description="GH16" evidence="2">
    <location>
        <begin position="43"/>
        <end position="270"/>
    </location>
</feature>
<keyword evidence="1" id="KW-0732">Signal</keyword>
<dbReference type="Proteomes" id="UP000092993">
    <property type="component" value="Unassembled WGS sequence"/>
</dbReference>
<accession>A0A1C7MB92</accession>
<keyword evidence="4" id="KW-1185">Reference proteome</keyword>
<proteinExistence type="predicted"/>
<keyword evidence="3" id="KW-0378">Hydrolase</keyword>
<dbReference type="Pfam" id="PF26113">
    <property type="entry name" value="GH16_XgeA"/>
    <property type="match status" value="2"/>
</dbReference>
<evidence type="ECO:0000313" key="4">
    <source>
        <dbReference type="Proteomes" id="UP000092993"/>
    </source>
</evidence>
<dbReference type="OrthoDB" id="192832at2759"/>
<dbReference type="GO" id="GO:0009251">
    <property type="term" value="P:glucan catabolic process"/>
    <property type="evidence" value="ECO:0007669"/>
    <property type="project" value="TreeGrafter"/>
</dbReference>
<organism evidence="3 4">
    <name type="scientific">Grifola frondosa</name>
    <name type="common">Maitake</name>
    <name type="synonym">Polyporus frondosus</name>
    <dbReference type="NCBI Taxonomy" id="5627"/>
    <lineage>
        <taxon>Eukaryota</taxon>
        <taxon>Fungi</taxon>
        <taxon>Dikarya</taxon>
        <taxon>Basidiomycota</taxon>
        <taxon>Agaricomycotina</taxon>
        <taxon>Agaricomycetes</taxon>
        <taxon>Polyporales</taxon>
        <taxon>Grifolaceae</taxon>
        <taxon>Grifola</taxon>
    </lineage>
</organism>
<dbReference type="STRING" id="5627.A0A1C7MB92"/>
<dbReference type="PROSITE" id="PS51762">
    <property type="entry name" value="GH16_2"/>
    <property type="match status" value="1"/>
</dbReference>
<evidence type="ECO:0000259" key="2">
    <source>
        <dbReference type="PROSITE" id="PS51762"/>
    </source>
</evidence>
<dbReference type="InterPro" id="IPR013320">
    <property type="entry name" value="ConA-like_dom_sf"/>
</dbReference>